<dbReference type="PANTHER" id="PTHR22916">
    <property type="entry name" value="GLYCOSYLTRANSFERASE"/>
    <property type="match status" value="1"/>
</dbReference>
<dbReference type="EMBL" id="FOFZ01000018">
    <property type="protein sequence ID" value="SER65482.1"/>
    <property type="molecule type" value="Genomic_DNA"/>
</dbReference>
<gene>
    <name evidence="2" type="ORF">SAMN05444355_11840</name>
</gene>
<dbReference type="PANTHER" id="PTHR22916:SF3">
    <property type="entry name" value="UDP-GLCNAC:BETAGAL BETA-1,3-N-ACETYLGLUCOSAMINYLTRANSFERASE-LIKE PROTEIN 1"/>
    <property type="match status" value="1"/>
</dbReference>
<dbReference type="InterPro" id="IPR029044">
    <property type="entry name" value="Nucleotide-diphossugar_trans"/>
</dbReference>
<dbReference type="Gene3D" id="3.90.550.10">
    <property type="entry name" value="Spore Coat Polysaccharide Biosynthesis Protein SpsA, Chain A"/>
    <property type="match status" value="1"/>
</dbReference>
<protein>
    <submittedName>
        <fullName evidence="2">Glycosyltransferase, GT2 family</fullName>
    </submittedName>
</protein>
<dbReference type="AlphaFoldDB" id="A0A1H9QYE3"/>
<dbReference type="InterPro" id="IPR001173">
    <property type="entry name" value="Glyco_trans_2-like"/>
</dbReference>
<name>A0A1H9QYE3_FLAFI</name>
<organism evidence="2 3">
    <name type="scientific">Flavobacterium frigoris</name>
    <dbReference type="NCBI Taxonomy" id="229204"/>
    <lineage>
        <taxon>Bacteria</taxon>
        <taxon>Pseudomonadati</taxon>
        <taxon>Bacteroidota</taxon>
        <taxon>Flavobacteriia</taxon>
        <taxon>Flavobacteriales</taxon>
        <taxon>Flavobacteriaceae</taxon>
        <taxon>Flavobacterium</taxon>
    </lineage>
</organism>
<reference evidence="3" key="1">
    <citation type="submission" date="2016-10" db="EMBL/GenBank/DDBJ databases">
        <authorList>
            <person name="Varghese N."/>
            <person name="Submissions S."/>
        </authorList>
    </citation>
    <scope>NUCLEOTIDE SEQUENCE [LARGE SCALE GENOMIC DNA]</scope>
    <source>
        <strain evidence="3">DSM 15719</strain>
    </source>
</reference>
<accession>A0A1H9QYE3</accession>
<dbReference type="OrthoDB" id="597270at2"/>
<dbReference type="GO" id="GO:0016758">
    <property type="term" value="F:hexosyltransferase activity"/>
    <property type="evidence" value="ECO:0007669"/>
    <property type="project" value="UniProtKB-ARBA"/>
</dbReference>
<dbReference type="Proteomes" id="UP000183658">
    <property type="component" value="Unassembled WGS sequence"/>
</dbReference>
<evidence type="ECO:0000313" key="2">
    <source>
        <dbReference type="EMBL" id="SER65482.1"/>
    </source>
</evidence>
<evidence type="ECO:0000259" key="1">
    <source>
        <dbReference type="Pfam" id="PF00535"/>
    </source>
</evidence>
<sequence length="296" mass="34639">MLHPLVSVIVTTYNRTDYLKLTLESVFNQTFTDFEIIVIDNGTANNLNEQLCNQFEKVKYFKIENSGGPARPRNVGIREAQGKFIAFLDDDDLWLPDKLERQVAILERKSDYGLVHSCCEVIDENGKLKNQVIGRPGTPDVKHGDVSLRMMGNWTIMMPTPLMRKEVIDRVGFFNEEMPSAGEDVEFWVRCSFEAKFYYIDESLAQYRVHSGNISGSSAKYIELPLYLKKVLSEVYDKEKISKEDYQLLLYRLCQMQLKMIKLNFFKTIRYVFVLHTFWFLKINNNKLLIKMLFFK</sequence>
<dbReference type="SUPFAM" id="SSF53448">
    <property type="entry name" value="Nucleotide-diphospho-sugar transferases"/>
    <property type="match status" value="1"/>
</dbReference>
<evidence type="ECO:0000313" key="3">
    <source>
        <dbReference type="Proteomes" id="UP000183658"/>
    </source>
</evidence>
<keyword evidence="3" id="KW-1185">Reference proteome</keyword>
<feature type="domain" description="Glycosyltransferase 2-like" evidence="1">
    <location>
        <begin position="7"/>
        <end position="127"/>
    </location>
</feature>
<dbReference type="Pfam" id="PF00535">
    <property type="entry name" value="Glycos_transf_2"/>
    <property type="match status" value="1"/>
</dbReference>
<dbReference type="RefSeq" id="WP_074724522.1">
    <property type="nucleotide sequence ID" value="NZ_CBCRVS010000006.1"/>
</dbReference>
<keyword evidence="2" id="KW-0808">Transferase</keyword>
<proteinExistence type="predicted"/>